<keyword evidence="5" id="KW-1185">Reference proteome</keyword>
<evidence type="ECO:0000313" key="4">
    <source>
        <dbReference type="EMBL" id="OTF90618.1"/>
    </source>
</evidence>
<dbReference type="PANTHER" id="PTHR38396">
    <property type="entry name" value="TRANSMEMBRANE PROTEIN"/>
    <property type="match status" value="1"/>
</dbReference>
<organism evidence="4 5">
    <name type="scientific">Helianthus annuus</name>
    <name type="common">Common sunflower</name>
    <dbReference type="NCBI Taxonomy" id="4232"/>
    <lineage>
        <taxon>Eukaryota</taxon>
        <taxon>Viridiplantae</taxon>
        <taxon>Streptophyta</taxon>
        <taxon>Embryophyta</taxon>
        <taxon>Tracheophyta</taxon>
        <taxon>Spermatophyta</taxon>
        <taxon>Magnoliopsida</taxon>
        <taxon>eudicotyledons</taxon>
        <taxon>Gunneridae</taxon>
        <taxon>Pentapetalae</taxon>
        <taxon>asterids</taxon>
        <taxon>campanulids</taxon>
        <taxon>Asterales</taxon>
        <taxon>Asteraceae</taxon>
        <taxon>Asteroideae</taxon>
        <taxon>Heliantheae alliance</taxon>
        <taxon>Heliantheae</taxon>
        <taxon>Helianthus</taxon>
    </lineage>
</organism>
<reference evidence="3" key="3">
    <citation type="submission" date="2020-06" db="EMBL/GenBank/DDBJ databases">
        <title>Helianthus annuus Genome sequencing and assembly Release 2.</title>
        <authorList>
            <person name="Gouzy J."/>
            <person name="Langlade N."/>
            <person name="Munos S."/>
        </authorList>
    </citation>
    <scope>NUCLEOTIDE SEQUENCE</scope>
    <source>
        <tissue evidence="3">Leaves</tissue>
    </source>
</reference>
<evidence type="ECO:0000256" key="1">
    <source>
        <dbReference type="SAM" id="MobiDB-lite"/>
    </source>
</evidence>
<dbReference type="PANTHER" id="PTHR38396:SF1">
    <property type="entry name" value="TRANSMEMBRANE PROTEIN"/>
    <property type="match status" value="1"/>
</dbReference>
<dbReference type="OrthoDB" id="1304015at2759"/>
<evidence type="ECO:0000256" key="2">
    <source>
        <dbReference type="SAM" id="Phobius"/>
    </source>
</evidence>
<protein>
    <recommendedName>
        <fullName evidence="6">Transmembrane protein</fullName>
    </recommendedName>
</protein>
<reference evidence="3 5" key="1">
    <citation type="journal article" date="2017" name="Nature">
        <title>The sunflower genome provides insights into oil metabolism, flowering and Asterid evolution.</title>
        <authorList>
            <person name="Badouin H."/>
            <person name="Gouzy J."/>
            <person name="Grassa C.J."/>
            <person name="Murat F."/>
            <person name="Staton S.E."/>
            <person name="Cottret L."/>
            <person name="Lelandais-Briere C."/>
            <person name="Owens G.L."/>
            <person name="Carrere S."/>
            <person name="Mayjonade B."/>
            <person name="Legrand L."/>
            <person name="Gill N."/>
            <person name="Kane N.C."/>
            <person name="Bowers J.E."/>
            <person name="Hubner S."/>
            <person name="Bellec A."/>
            <person name="Berard A."/>
            <person name="Berges H."/>
            <person name="Blanchet N."/>
            <person name="Boniface M.C."/>
            <person name="Brunel D."/>
            <person name="Catrice O."/>
            <person name="Chaidir N."/>
            <person name="Claudel C."/>
            <person name="Donnadieu C."/>
            <person name="Faraut T."/>
            <person name="Fievet G."/>
            <person name="Helmstetter N."/>
            <person name="King M."/>
            <person name="Knapp S.J."/>
            <person name="Lai Z."/>
            <person name="Le Paslier M.C."/>
            <person name="Lippi Y."/>
            <person name="Lorenzon L."/>
            <person name="Mandel J.R."/>
            <person name="Marage G."/>
            <person name="Marchand G."/>
            <person name="Marquand E."/>
            <person name="Bret-Mestries E."/>
            <person name="Morien E."/>
            <person name="Nambeesan S."/>
            <person name="Nguyen T."/>
            <person name="Pegot-Espagnet P."/>
            <person name="Pouilly N."/>
            <person name="Raftis F."/>
            <person name="Sallet E."/>
            <person name="Schiex T."/>
            <person name="Thomas J."/>
            <person name="Vandecasteele C."/>
            <person name="Vares D."/>
            <person name="Vear F."/>
            <person name="Vautrin S."/>
            <person name="Crespi M."/>
            <person name="Mangin B."/>
            <person name="Burke J.M."/>
            <person name="Salse J."/>
            <person name="Munos S."/>
            <person name="Vincourt P."/>
            <person name="Rieseberg L.H."/>
            <person name="Langlade N.B."/>
        </authorList>
    </citation>
    <scope>NUCLEOTIDE SEQUENCE [LARGE SCALE GENOMIC DNA]</scope>
    <source>
        <strain evidence="5">cv. SF193</strain>
        <tissue evidence="3">Leaves</tissue>
    </source>
</reference>
<name>A0A251RW52_HELAN</name>
<proteinExistence type="predicted"/>
<keyword evidence="2" id="KW-1133">Transmembrane helix</keyword>
<keyword evidence="2" id="KW-0812">Transmembrane</keyword>
<dbReference type="EMBL" id="CM007905">
    <property type="protein sequence ID" value="OTF90618.1"/>
    <property type="molecule type" value="Genomic_DNA"/>
</dbReference>
<keyword evidence="2" id="KW-0472">Membrane</keyword>
<evidence type="ECO:0000313" key="3">
    <source>
        <dbReference type="EMBL" id="KAF5758275.1"/>
    </source>
</evidence>
<dbReference type="Proteomes" id="UP000215914">
    <property type="component" value="Chromosome 16"/>
</dbReference>
<reference evidence="4" key="2">
    <citation type="submission" date="2017-02" db="EMBL/GenBank/DDBJ databases">
        <title>Sunflower complete genome.</title>
        <authorList>
            <person name="Langlade N."/>
            <person name="Munos S."/>
        </authorList>
    </citation>
    <scope>NUCLEOTIDE SEQUENCE [LARGE SCALE GENOMIC DNA]</scope>
    <source>
        <tissue evidence="4">Leaves</tissue>
    </source>
</reference>
<dbReference type="AlphaFoldDB" id="A0A251RW52"/>
<dbReference type="OMA" id="KANGEYF"/>
<accession>A0A251RW52</accession>
<gene>
    <name evidence="4" type="ORF">HannXRQ_Chr16g0501551</name>
    <name evidence="3" type="ORF">HanXRQr2_Chr16g0727411</name>
</gene>
<evidence type="ECO:0008006" key="6">
    <source>
        <dbReference type="Google" id="ProtNLM"/>
    </source>
</evidence>
<dbReference type="EMBL" id="MNCJ02000331">
    <property type="protein sequence ID" value="KAF5758275.1"/>
    <property type="molecule type" value="Genomic_DNA"/>
</dbReference>
<evidence type="ECO:0000313" key="5">
    <source>
        <dbReference type="Proteomes" id="UP000215914"/>
    </source>
</evidence>
<feature type="region of interest" description="Disordered" evidence="1">
    <location>
        <begin position="90"/>
        <end position="118"/>
    </location>
</feature>
<sequence>MCVLLYKLHSLTKFPSFVSLCYQSFLEEMLGRTFVVILFFWAALTVVTPILIRLSASANVLDHNGGIKNEGIVQSSKEVSLLSRRALGSIGRPKKEIHASPSLSPSPSPSPSPSSKLI</sequence>
<dbReference type="InParanoid" id="A0A251RW52"/>
<dbReference type="Gramene" id="mRNA:HanXRQr2_Chr16g0727411">
    <property type="protein sequence ID" value="mRNA:HanXRQr2_Chr16g0727411"/>
    <property type="gene ID" value="HanXRQr2_Chr16g0727411"/>
</dbReference>
<feature type="transmembrane region" description="Helical" evidence="2">
    <location>
        <begin position="34"/>
        <end position="52"/>
    </location>
</feature>